<dbReference type="Gene3D" id="1.10.510.10">
    <property type="entry name" value="Transferase(Phosphotransferase) domain 1"/>
    <property type="match status" value="1"/>
</dbReference>
<dbReference type="GO" id="GO:0005524">
    <property type="term" value="F:ATP binding"/>
    <property type="evidence" value="ECO:0007669"/>
    <property type="project" value="UniProtKB-KW"/>
</dbReference>
<dbReference type="GO" id="GO:0035556">
    <property type="term" value="P:intracellular signal transduction"/>
    <property type="evidence" value="ECO:0007669"/>
    <property type="project" value="TreeGrafter"/>
</dbReference>
<dbReference type="Proteomes" id="UP000269721">
    <property type="component" value="Unassembled WGS sequence"/>
</dbReference>
<evidence type="ECO:0000313" key="8">
    <source>
        <dbReference type="EMBL" id="RKO83236.1"/>
    </source>
</evidence>
<evidence type="ECO:0000256" key="2">
    <source>
        <dbReference type="ARBA" id="ARBA00022527"/>
    </source>
</evidence>
<feature type="non-terminal residue" evidence="8">
    <location>
        <position position="205"/>
    </location>
</feature>
<sequence length="205" mass="23003">KVIGEWVLGKTIGEGSSGKVKLAVKKGTNEMPLASSSTPSEVTRHHKKELYMIREAALGMLLNHPNIVRLHSAVLGDNHFYCLFEHVPGEDLVDHISRVGKIREKRARVIFRGVLRAIEYAHRNHVVHRDIKLENIRYDETTDSVKVLDFGFASFYRPSSYLYTNCGSPCYAAPEIYDNRPYRGPEVDVWSLGVSLASLLGGRGP</sequence>
<dbReference type="InterPro" id="IPR011009">
    <property type="entry name" value="Kinase-like_dom_sf"/>
</dbReference>
<keyword evidence="3" id="KW-0808">Transferase</keyword>
<evidence type="ECO:0000256" key="5">
    <source>
        <dbReference type="ARBA" id="ARBA00022777"/>
    </source>
</evidence>
<dbReference type="EMBL" id="ML001482">
    <property type="protein sequence ID" value="RKO83236.1"/>
    <property type="molecule type" value="Genomic_DNA"/>
</dbReference>
<dbReference type="GO" id="GO:0005737">
    <property type="term" value="C:cytoplasm"/>
    <property type="evidence" value="ECO:0007669"/>
    <property type="project" value="TreeGrafter"/>
</dbReference>
<name>A0A4P9VZI6_9FUNG</name>
<accession>A0A4P9VZI6</accession>
<protein>
    <submittedName>
        <fullName evidence="8">Kinase-like domain-containing protein</fullName>
    </submittedName>
</protein>
<dbReference type="PANTHER" id="PTHR24346:SF82">
    <property type="entry name" value="KP78A-RELATED"/>
    <property type="match status" value="1"/>
</dbReference>
<dbReference type="InterPro" id="IPR000719">
    <property type="entry name" value="Prot_kinase_dom"/>
</dbReference>
<gene>
    <name evidence="8" type="ORF">BDK51DRAFT_14207</name>
</gene>
<dbReference type="SUPFAM" id="SSF56112">
    <property type="entry name" value="Protein kinase-like (PK-like)"/>
    <property type="match status" value="1"/>
</dbReference>
<dbReference type="OrthoDB" id="193931at2759"/>
<evidence type="ECO:0000259" key="7">
    <source>
        <dbReference type="PROSITE" id="PS50011"/>
    </source>
</evidence>
<evidence type="ECO:0000256" key="3">
    <source>
        <dbReference type="ARBA" id="ARBA00022679"/>
    </source>
</evidence>
<reference evidence="9" key="1">
    <citation type="journal article" date="2018" name="Nat. Microbiol.">
        <title>Leveraging single-cell genomics to expand the fungal tree of life.</title>
        <authorList>
            <person name="Ahrendt S.R."/>
            <person name="Quandt C.A."/>
            <person name="Ciobanu D."/>
            <person name="Clum A."/>
            <person name="Salamov A."/>
            <person name="Andreopoulos B."/>
            <person name="Cheng J.F."/>
            <person name="Woyke T."/>
            <person name="Pelin A."/>
            <person name="Henrissat B."/>
            <person name="Reynolds N.K."/>
            <person name="Benny G.L."/>
            <person name="Smith M.E."/>
            <person name="James T.Y."/>
            <person name="Grigoriev I.V."/>
        </authorList>
    </citation>
    <scope>NUCLEOTIDE SEQUENCE [LARGE SCALE GENOMIC DNA]</scope>
</reference>
<keyword evidence="4" id="KW-0547">Nucleotide-binding</keyword>
<feature type="non-terminal residue" evidence="8">
    <location>
        <position position="1"/>
    </location>
</feature>
<dbReference type="SMART" id="SM00220">
    <property type="entry name" value="S_TKc"/>
    <property type="match status" value="1"/>
</dbReference>
<dbReference type="PROSITE" id="PS50011">
    <property type="entry name" value="PROTEIN_KINASE_DOM"/>
    <property type="match status" value="1"/>
</dbReference>
<dbReference type="AlphaFoldDB" id="A0A4P9VZI6"/>
<keyword evidence="9" id="KW-1185">Reference proteome</keyword>
<dbReference type="GO" id="GO:0004674">
    <property type="term" value="F:protein serine/threonine kinase activity"/>
    <property type="evidence" value="ECO:0007669"/>
    <property type="project" value="UniProtKB-KW"/>
</dbReference>
<dbReference type="GO" id="GO:0000226">
    <property type="term" value="P:microtubule cytoskeleton organization"/>
    <property type="evidence" value="ECO:0007669"/>
    <property type="project" value="TreeGrafter"/>
</dbReference>
<organism evidence="8 9">
    <name type="scientific">Blyttiomyces helicus</name>
    <dbReference type="NCBI Taxonomy" id="388810"/>
    <lineage>
        <taxon>Eukaryota</taxon>
        <taxon>Fungi</taxon>
        <taxon>Fungi incertae sedis</taxon>
        <taxon>Chytridiomycota</taxon>
        <taxon>Chytridiomycota incertae sedis</taxon>
        <taxon>Chytridiomycetes</taxon>
        <taxon>Chytridiomycetes incertae sedis</taxon>
        <taxon>Blyttiomyces</taxon>
    </lineage>
</organism>
<evidence type="ECO:0000256" key="1">
    <source>
        <dbReference type="ARBA" id="ARBA00010791"/>
    </source>
</evidence>
<dbReference type="PANTHER" id="PTHR24346">
    <property type="entry name" value="MAP/MICROTUBULE AFFINITY-REGULATING KINASE"/>
    <property type="match status" value="1"/>
</dbReference>
<evidence type="ECO:0000256" key="6">
    <source>
        <dbReference type="ARBA" id="ARBA00022840"/>
    </source>
</evidence>
<evidence type="ECO:0000256" key="4">
    <source>
        <dbReference type="ARBA" id="ARBA00022741"/>
    </source>
</evidence>
<dbReference type="Pfam" id="PF00069">
    <property type="entry name" value="Pkinase"/>
    <property type="match status" value="1"/>
</dbReference>
<keyword evidence="5 8" id="KW-0418">Kinase</keyword>
<evidence type="ECO:0000313" key="9">
    <source>
        <dbReference type="Proteomes" id="UP000269721"/>
    </source>
</evidence>
<comment type="similarity">
    <text evidence="1">Belongs to the protein kinase superfamily. CAMK Ser/Thr protein kinase family. NIM1 subfamily.</text>
</comment>
<proteinExistence type="inferred from homology"/>
<keyword evidence="2" id="KW-0723">Serine/threonine-protein kinase</keyword>
<keyword evidence="6" id="KW-0067">ATP-binding</keyword>
<feature type="domain" description="Protein kinase" evidence="7">
    <location>
        <begin position="6"/>
        <end position="205"/>
    </location>
</feature>